<dbReference type="Pfam" id="PF00171">
    <property type="entry name" value="Aldedh"/>
    <property type="match status" value="1"/>
</dbReference>
<dbReference type="PANTHER" id="PTHR11699">
    <property type="entry name" value="ALDEHYDE DEHYDROGENASE-RELATED"/>
    <property type="match status" value="1"/>
</dbReference>
<keyword evidence="6" id="KW-1185">Reference proteome</keyword>
<sequence>MREQLLIGGRWVDAAGGGQLPTRDPATGAEIGRCADAGEADVDRAVEHARAALADPGWRDMPPAARARLLWRIADLVEDNAEPLAELETRDQGQPIGVARNVSVSMAAEVFRYYAGWCTKIEGATSPVSVPGALHYTRREPVGVCALITPWNFPLMIAAWKLAPALACGNTAILKPAEQTPLSTVELARLCVRAGVPDGVVNCLTGGPDTGRALVAHPGVDKVSFTGSTEVGKAIVAACAGNLKRVSLELGGKAPSIIARDADIDAAVAGNLQGALLNSGQVCAAYTRFFVDSKRVDEFAEKIARAADGLRLGPGIDAASELGPLVSAEHLDQVAGYVATGVSEGAQLVTGGTRADGELAAGNFFRPTVFTGVTDDMTIAREEIFGPVLAILPYDDPEELPARANGTEYGLAACVWTNDLATAHRTAAAVRAGNVYVNMLPLLDPAAPWGGFGASGWGREMGSHALDEFTETKGVWINIGGQSR</sequence>
<evidence type="ECO:0000313" key="6">
    <source>
        <dbReference type="Proteomes" id="UP001597018"/>
    </source>
</evidence>
<evidence type="ECO:0000256" key="2">
    <source>
        <dbReference type="PROSITE-ProRule" id="PRU10007"/>
    </source>
</evidence>
<evidence type="ECO:0000256" key="1">
    <source>
        <dbReference type="ARBA" id="ARBA00023002"/>
    </source>
</evidence>
<feature type="domain" description="Aldehyde dehydrogenase" evidence="4">
    <location>
        <begin position="11"/>
        <end position="474"/>
    </location>
</feature>
<dbReference type="Gene3D" id="3.40.309.10">
    <property type="entry name" value="Aldehyde Dehydrogenase, Chain A, domain 2"/>
    <property type="match status" value="1"/>
</dbReference>
<keyword evidence="1 3" id="KW-0560">Oxidoreductase</keyword>
<feature type="active site" evidence="2">
    <location>
        <position position="249"/>
    </location>
</feature>
<dbReference type="InterPro" id="IPR016160">
    <property type="entry name" value="Ald_DH_CS_CYS"/>
</dbReference>
<comment type="caution">
    <text evidence="5">The sequence shown here is derived from an EMBL/GenBank/DDBJ whole genome shotgun (WGS) entry which is preliminary data.</text>
</comment>
<dbReference type="InterPro" id="IPR016162">
    <property type="entry name" value="Ald_DH_N"/>
</dbReference>
<dbReference type="PROSITE" id="PS00687">
    <property type="entry name" value="ALDEHYDE_DEHYDR_GLU"/>
    <property type="match status" value="1"/>
</dbReference>
<comment type="similarity">
    <text evidence="3">Belongs to the aldehyde dehydrogenase family.</text>
</comment>
<dbReference type="InterPro" id="IPR016163">
    <property type="entry name" value="Ald_DH_C"/>
</dbReference>
<name>A0ABW3G0S2_9PSEU</name>
<dbReference type="RefSeq" id="WP_263254128.1">
    <property type="nucleotide sequence ID" value="NZ_BAABLT010000021.1"/>
</dbReference>
<dbReference type="InterPro" id="IPR015590">
    <property type="entry name" value="Aldehyde_DH_dom"/>
</dbReference>
<protein>
    <submittedName>
        <fullName evidence="5">Aldehyde dehydrogenase family protein</fullName>
    </submittedName>
</protein>
<dbReference type="SUPFAM" id="SSF53720">
    <property type="entry name" value="ALDH-like"/>
    <property type="match status" value="1"/>
</dbReference>
<evidence type="ECO:0000256" key="3">
    <source>
        <dbReference type="RuleBase" id="RU003345"/>
    </source>
</evidence>
<evidence type="ECO:0000259" key="4">
    <source>
        <dbReference type="Pfam" id="PF00171"/>
    </source>
</evidence>
<dbReference type="EMBL" id="JBHTIW010000028">
    <property type="protein sequence ID" value="MFD0923100.1"/>
    <property type="molecule type" value="Genomic_DNA"/>
</dbReference>
<dbReference type="Gene3D" id="3.40.605.10">
    <property type="entry name" value="Aldehyde Dehydrogenase, Chain A, domain 1"/>
    <property type="match status" value="1"/>
</dbReference>
<dbReference type="InterPro" id="IPR029510">
    <property type="entry name" value="Ald_DH_CS_GLU"/>
</dbReference>
<dbReference type="PROSITE" id="PS00070">
    <property type="entry name" value="ALDEHYDE_DEHYDR_CYS"/>
    <property type="match status" value="1"/>
</dbReference>
<reference evidence="6" key="1">
    <citation type="journal article" date="2019" name="Int. J. Syst. Evol. Microbiol.">
        <title>The Global Catalogue of Microorganisms (GCM) 10K type strain sequencing project: providing services to taxonomists for standard genome sequencing and annotation.</title>
        <authorList>
            <consortium name="The Broad Institute Genomics Platform"/>
            <consortium name="The Broad Institute Genome Sequencing Center for Infectious Disease"/>
            <person name="Wu L."/>
            <person name="Ma J."/>
        </authorList>
    </citation>
    <scope>NUCLEOTIDE SEQUENCE [LARGE SCALE GENOMIC DNA]</scope>
    <source>
        <strain evidence="6">CCUG 56401</strain>
    </source>
</reference>
<accession>A0ABW3G0S2</accession>
<gene>
    <name evidence="5" type="ORF">ACFQ16_25420</name>
</gene>
<dbReference type="InterPro" id="IPR016161">
    <property type="entry name" value="Ald_DH/histidinol_DH"/>
</dbReference>
<dbReference type="Proteomes" id="UP001597018">
    <property type="component" value="Unassembled WGS sequence"/>
</dbReference>
<evidence type="ECO:0000313" key="5">
    <source>
        <dbReference type="EMBL" id="MFD0923100.1"/>
    </source>
</evidence>
<proteinExistence type="inferred from homology"/>
<organism evidence="5 6">
    <name type="scientific">Saccharopolyspora rosea</name>
    <dbReference type="NCBI Taxonomy" id="524884"/>
    <lineage>
        <taxon>Bacteria</taxon>
        <taxon>Bacillati</taxon>
        <taxon>Actinomycetota</taxon>
        <taxon>Actinomycetes</taxon>
        <taxon>Pseudonocardiales</taxon>
        <taxon>Pseudonocardiaceae</taxon>
        <taxon>Saccharopolyspora</taxon>
    </lineage>
</organism>